<proteinExistence type="predicted"/>
<evidence type="ECO:0000313" key="2">
    <source>
        <dbReference type="Proteomes" id="UP000003113"/>
    </source>
</evidence>
<reference evidence="1 2" key="1">
    <citation type="journal article" date="2012" name="J. Bacteriol.">
        <title>Genome sequence of the highly efficient arsenite-oxidizing bacterium Achromobacter arsenitoxydans SY8.</title>
        <authorList>
            <person name="Li X."/>
            <person name="Hu Y."/>
            <person name="Gong J."/>
            <person name="Lin Y."/>
            <person name="Johnstone L."/>
            <person name="Rensing C."/>
            <person name="Wang G."/>
        </authorList>
    </citation>
    <scope>NUCLEOTIDE SEQUENCE [LARGE SCALE GENOMIC DNA]</scope>
    <source>
        <strain evidence="1 2">SY8</strain>
    </source>
</reference>
<evidence type="ECO:0008006" key="3">
    <source>
        <dbReference type="Google" id="ProtNLM"/>
    </source>
</evidence>
<dbReference type="NCBIfam" id="TIGR04393">
    <property type="entry name" value="rpt_T5SS_PEPC"/>
    <property type="match status" value="2"/>
</dbReference>
<comment type="caution">
    <text evidence="1">The sequence shown here is derived from an EMBL/GenBank/DDBJ whole genome shotgun (WGS) entry which is preliminary data.</text>
</comment>
<protein>
    <recommendedName>
        <fullName evidence="3">Outer membrane autotransporter</fullName>
    </recommendedName>
</protein>
<dbReference type="STRING" id="477184.KYC_21911"/>
<name>H0FC73_9BURK</name>
<dbReference type="eggNOG" id="COG3210">
    <property type="taxonomic scope" value="Bacteria"/>
</dbReference>
<feature type="non-terminal residue" evidence="1">
    <location>
        <position position="158"/>
    </location>
</feature>
<sequence length="158" mass="15935">MNISNGGSVNTRGLVLGHVGESGPFGRSAGIVRVEGPGSQLTAVNMHIGNYGDGTLLISQGGRVANWYTLIGAERGGTGRATVSGAGSLWTMTGETQVGGYGTGELLISDRGQVRTGSLATIAALDSGSVGMVHVKDPGSIWDIASNLNMAVFSGQAT</sequence>
<gene>
    <name evidence="1" type="ORF">KYC_21911</name>
</gene>
<evidence type="ECO:0000313" key="1">
    <source>
        <dbReference type="EMBL" id="EHK64122.1"/>
    </source>
</evidence>
<dbReference type="EMBL" id="AGUF01000070">
    <property type="protein sequence ID" value="EHK64122.1"/>
    <property type="molecule type" value="Genomic_DNA"/>
</dbReference>
<dbReference type="Proteomes" id="UP000003113">
    <property type="component" value="Unassembled WGS sequence"/>
</dbReference>
<accession>H0FC73</accession>
<dbReference type="InterPro" id="IPR030895">
    <property type="entry name" value="T5SS_PEPC_rpt"/>
</dbReference>
<dbReference type="AlphaFoldDB" id="H0FC73"/>
<organism evidence="1 2">
    <name type="scientific">Achromobacter arsenitoxydans SY8</name>
    <dbReference type="NCBI Taxonomy" id="477184"/>
    <lineage>
        <taxon>Bacteria</taxon>
        <taxon>Pseudomonadati</taxon>
        <taxon>Pseudomonadota</taxon>
        <taxon>Betaproteobacteria</taxon>
        <taxon>Burkholderiales</taxon>
        <taxon>Alcaligenaceae</taxon>
        <taxon>Achromobacter</taxon>
    </lineage>
</organism>
<keyword evidence="2" id="KW-1185">Reference proteome</keyword>